<name>A0AAX4IGZ6_9PEZI</name>
<feature type="repeat" description="ANK" evidence="3">
    <location>
        <begin position="1573"/>
        <end position="1605"/>
    </location>
</feature>
<dbReference type="SMART" id="SM00248">
    <property type="entry name" value="ANK"/>
    <property type="match status" value="21"/>
</dbReference>
<proteinExistence type="predicted"/>
<dbReference type="Pfam" id="PF12796">
    <property type="entry name" value="Ank_2"/>
    <property type="match status" value="7"/>
</dbReference>
<dbReference type="EMBL" id="CP137308">
    <property type="protein sequence ID" value="WQF82582.1"/>
    <property type="molecule type" value="Genomic_DNA"/>
</dbReference>
<feature type="repeat" description="ANK" evidence="3">
    <location>
        <begin position="1742"/>
        <end position="1774"/>
    </location>
</feature>
<feature type="region of interest" description="Disordered" evidence="4">
    <location>
        <begin position="74"/>
        <end position="140"/>
    </location>
</feature>
<feature type="repeat" description="ANK" evidence="3">
    <location>
        <begin position="1640"/>
        <end position="1672"/>
    </location>
</feature>
<dbReference type="InterPro" id="IPR003877">
    <property type="entry name" value="SPRY_dom"/>
</dbReference>
<protein>
    <submittedName>
        <fullName evidence="6">B30.2/SPRY domain, P-loop containing nucleoside triphosphate hydrolase</fullName>
    </submittedName>
</protein>
<dbReference type="InterPro" id="IPR044736">
    <property type="entry name" value="Gid1/RanBPM/SPLA_SPRY"/>
</dbReference>
<feature type="repeat" description="ANK" evidence="3">
    <location>
        <begin position="1606"/>
        <end position="1638"/>
    </location>
</feature>
<feature type="compositionally biased region" description="Basic and acidic residues" evidence="4">
    <location>
        <begin position="2061"/>
        <end position="2079"/>
    </location>
</feature>
<dbReference type="SUPFAM" id="SSF48403">
    <property type="entry name" value="Ankyrin repeat"/>
    <property type="match status" value="3"/>
</dbReference>
<dbReference type="InterPro" id="IPR036770">
    <property type="entry name" value="Ankyrin_rpt-contain_sf"/>
</dbReference>
<evidence type="ECO:0000313" key="6">
    <source>
        <dbReference type="EMBL" id="WQF82582.1"/>
    </source>
</evidence>
<feature type="repeat" description="ANK" evidence="3">
    <location>
        <begin position="1131"/>
        <end position="1163"/>
    </location>
</feature>
<gene>
    <name evidence="6" type="ORF">CDEST_07596</name>
</gene>
<dbReference type="Pfam" id="PF13637">
    <property type="entry name" value="Ank_4"/>
    <property type="match status" value="1"/>
</dbReference>
<dbReference type="InterPro" id="IPR056884">
    <property type="entry name" value="NPHP3-like_N"/>
</dbReference>
<feature type="repeat" description="ANK" evidence="3">
    <location>
        <begin position="1232"/>
        <end position="1264"/>
    </location>
</feature>
<feature type="repeat" description="ANK" evidence="3">
    <location>
        <begin position="1673"/>
        <end position="1705"/>
    </location>
</feature>
<dbReference type="PROSITE" id="PS50188">
    <property type="entry name" value="B302_SPRY"/>
    <property type="match status" value="1"/>
</dbReference>
<feature type="region of interest" description="Disordered" evidence="4">
    <location>
        <begin position="2061"/>
        <end position="2116"/>
    </location>
</feature>
<dbReference type="InterPro" id="IPR027417">
    <property type="entry name" value="P-loop_NTPase"/>
</dbReference>
<feature type="region of interest" description="Disordered" evidence="4">
    <location>
        <begin position="1"/>
        <end position="23"/>
    </location>
</feature>
<dbReference type="PANTHER" id="PTHR24198:SF165">
    <property type="entry name" value="ANKYRIN REPEAT-CONTAINING PROTEIN-RELATED"/>
    <property type="match status" value="1"/>
</dbReference>
<keyword evidence="2 3" id="KW-0040">ANK repeat</keyword>
<keyword evidence="7" id="KW-1185">Reference proteome</keyword>
<feature type="compositionally biased region" description="Basic and acidic residues" evidence="4">
    <location>
        <begin position="92"/>
        <end position="106"/>
    </location>
</feature>
<sequence>MDSSDHIVSHGTPETGDTAPRALRAPPKAFRIYLVGFPDQPETDSKTRPLIETIPSLVPEALVRKHNIYRYDAAGRPRTQADEDGGNIEPGAYDKRRSNTDLRGDGGDNTDTASHPEAGDTYRHAGGGSHELGAGESARQANDHEVIDDDDDDDAKSTTSLYDLSYSRSWIEKEALDLLDRIHRHAPKAGEGGNKIVLAGYGLGGIVIKQAIVIANTAPRFYDVASNVTRLLFFATPHGPNQHSAADRSSTQLTWEHVLANLLEVTDIKDTGRFSQLLSGLVESVSQLSHSFYRFAAKYSTSDFVQGVDDSLEHLEKPSASKTVIRWPKRGSQNGLAICSVDDLGELELLREHFAPLEVLWSRLETSDSHCAVVSATGDNVETYFDALQLLSPSRWILYEGPNIDRPTDFNNLDTIYRSVTDKLCWEQMRGGLINIYGPPCSGKSTLVQFISQKFREQWSVVTVDYQTNSSGGRRPTLYSVLVSCIHQLLSQRPSLFQPVRSLMAEINRQNVLTEASLETLLSSMFLHCQAMDFLIVVYDLDAWEAPVQDFWLRMRERLAASPSASTCTFLIKSRNPDESLNSTKRYEFNLGEENQRCRTILIRDKTRQLLDFDYGSTFISERLAERVESKVTQSASAFDGSFSAVTAYLEYVLQKSGISSIQSIEESIDKGPVDQRQLYGKLLERLNSRAPSIVFWAKSTLSWILLAARPLHIEELAVAVAINLSHSNMSDIQRTVSMDMERDIRTHLGGLVAIQARYARIASPPVAKAFLNGEPGGDLQPESHGMLAKLCLHYLKVILDNGAPEMWDKCLALASRRHTWSHVEAGDSVLEFLDYACRLWPTHFIAAKNEDEPLQDAVIEFFRMPEVSRKWFELHLLFGADASIRSTTEAPEGDTQFATRLLEQYFSASSLEKAQLSPARMAGFVGLESVVRALLDDQEKDNTLEVAHIRRGYLEHEIILWGDKIGIGFECAISSNDKRVVDRLFQHDPEWFRTLFPLHRAALAGSLDIFQLLFYHYELPVDSILEGRSILHAAAVSGCVDIACLILDKDTSKTAGFIDLLDNNHQTALIIAVRMGNIDFAKQLIAAGAQLAIADQIGKTALHYAIQYCPLIVGDFVNKDVSLILSKDEVGCTPLHLAACSGSIEMTEIILSASRKIGQLAAMINARDNKGFVALHHATERGFKHVCQVLVEACVEAGAYEDDTRIRAAVLASKHGHLATLRMIFPKRLEDGDRLLLEAASTGQMLMVQYLIREGVSVNGPEDATRRPISEAAGRGHSDVVRTLLRCGANANLQDAKRLTPLHHAAMAGMLEVTEALLDQASAEADETNIDGRDLERFTPLHRAAKSGNEQIVNLLLKHHAFVDARTISEKTPLHFATAFPEVVKLLLDANAEVNAADSLGQTPLHIATSKRNRRSAQLLLKAGANVHHADDDDDSDDDGGKRAVYHAINWKDLQMVEDLYKLGSRPNEKDSLADMKHAVKCSAADILKFFIKDSADSVHKKNLKDGQTLLHLASERDSPEIISLLIESGLNVNSAGPWDQTPLHVAAALGKIDNIRQLLKYDADTQKVNEDGDMPLHGAATNGSNAAVRMLLEKGAPVDARGFNGETPLFCAIYDGHVAASETLVEFNADCNTYTDGRRWSLLHAATRNESTECLKFVLSLGTEVNLQDTDGWTPLHLAVFWNRLEQVQLLLEADADPNVEDKKGNTPFYFALKDSLLDITRAILDHQGKCPVQIHVKRQDYSYIHVAAENSSSEIFQLLLDKGADYTAKTDDGSSCLTLAVTARQPDNLRLILSGEAPRASQFRWEDQEIEDAYWLAVSLNQTRSVIILLEYDSSSSLLDKENHDGSDALQLALSSAGLDGRLQYEFDDEPLPVCLINRGINPWSRKERDSLSGFLHGLPFKDLRHKGFVKACIQHLPTDLQEADLGWEELRAATETDDPSLWNKLSPLLAHVGDQTDQDGWNIHHFLNQSAPRTQFAECQQDRFRRLTKTPTAMVGAQMLTGGDSEPLVQISEDGLQVIFAETSGEGSGIMSIHADHPLPPRTVGKSYFEVSIEAMEQREQRDEPDSIPHSKGEENSEPIKVLDDSEATAEDPPQREDAVDQEVSELSRLSSQDPVSAKGLVSVGLSSAYSYLYQGHVGWNPWTIGYHGDDGGIYEETIEDSEHKTGFPFGSSSTVGCGIDYESKEYFFTLDGKVVGKKAYF</sequence>
<feature type="repeat" description="ANK" evidence="3">
    <location>
        <begin position="1065"/>
        <end position="1097"/>
    </location>
</feature>
<keyword evidence="1" id="KW-0677">Repeat</keyword>
<feature type="repeat" description="ANK" evidence="3">
    <location>
        <begin position="1401"/>
        <end position="1433"/>
    </location>
</feature>
<dbReference type="CDD" id="cd12885">
    <property type="entry name" value="SPRY_RanBP_like"/>
    <property type="match status" value="1"/>
</dbReference>
<dbReference type="Gene3D" id="3.40.50.300">
    <property type="entry name" value="P-loop containing nucleotide triphosphate hydrolases"/>
    <property type="match status" value="1"/>
</dbReference>
<dbReference type="Pfam" id="PF00622">
    <property type="entry name" value="SPRY"/>
    <property type="match status" value="1"/>
</dbReference>
<feature type="repeat" description="ANK" evidence="3">
    <location>
        <begin position="1265"/>
        <end position="1297"/>
    </location>
</feature>
<dbReference type="PROSITE" id="PS50088">
    <property type="entry name" value="ANK_REPEAT"/>
    <property type="match status" value="13"/>
</dbReference>
<dbReference type="Proteomes" id="UP001322277">
    <property type="component" value="Chromosome 4"/>
</dbReference>
<dbReference type="GO" id="GO:0016787">
    <property type="term" value="F:hydrolase activity"/>
    <property type="evidence" value="ECO:0007669"/>
    <property type="project" value="UniProtKB-KW"/>
</dbReference>
<dbReference type="SUPFAM" id="SSF52540">
    <property type="entry name" value="P-loop containing nucleoside triphosphate hydrolases"/>
    <property type="match status" value="1"/>
</dbReference>
<dbReference type="InterPro" id="IPR043136">
    <property type="entry name" value="B30.2/SPRY_sf"/>
</dbReference>
<dbReference type="PRINTS" id="PR01415">
    <property type="entry name" value="ANKYRIN"/>
</dbReference>
<dbReference type="RefSeq" id="XP_062779806.1">
    <property type="nucleotide sequence ID" value="XM_062923755.1"/>
</dbReference>
<evidence type="ECO:0000256" key="4">
    <source>
        <dbReference type="SAM" id="MobiDB-lite"/>
    </source>
</evidence>
<dbReference type="PROSITE" id="PS50297">
    <property type="entry name" value="ANK_REP_REGION"/>
    <property type="match status" value="10"/>
</dbReference>
<dbReference type="InterPro" id="IPR001870">
    <property type="entry name" value="B30.2/SPRY"/>
</dbReference>
<feature type="repeat" description="ANK" evidence="3">
    <location>
        <begin position="1337"/>
        <end position="1369"/>
    </location>
</feature>
<reference evidence="7" key="1">
    <citation type="journal article" date="2023" name="bioRxiv">
        <title>Complete genome of the Medicago anthracnose fungus, Colletotrichum destructivum, reveals a mini-chromosome-like region within a core chromosome.</title>
        <authorList>
            <person name="Lapalu N."/>
            <person name="Simon A."/>
            <person name="Lu A."/>
            <person name="Plaumann P.-L."/>
            <person name="Amselem J."/>
            <person name="Pigne S."/>
            <person name="Auger A."/>
            <person name="Koch C."/>
            <person name="Dallery J.-F."/>
            <person name="O'Connell R.J."/>
        </authorList>
    </citation>
    <scope>NUCLEOTIDE SEQUENCE [LARGE SCALE GENOMIC DNA]</scope>
    <source>
        <strain evidence="7">CBS 520.97</strain>
    </source>
</reference>
<accession>A0AAX4IGZ6</accession>
<dbReference type="Pfam" id="PF24883">
    <property type="entry name" value="NPHP3_N"/>
    <property type="match status" value="1"/>
</dbReference>
<feature type="repeat" description="ANK" evidence="3">
    <location>
        <begin position="1540"/>
        <end position="1572"/>
    </location>
</feature>
<feature type="repeat" description="ANK" evidence="3">
    <location>
        <begin position="1507"/>
        <end position="1539"/>
    </location>
</feature>
<dbReference type="PANTHER" id="PTHR24198">
    <property type="entry name" value="ANKYRIN REPEAT AND PROTEIN KINASE DOMAIN-CONTAINING PROTEIN"/>
    <property type="match status" value="1"/>
</dbReference>
<evidence type="ECO:0000256" key="1">
    <source>
        <dbReference type="ARBA" id="ARBA00022737"/>
    </source>
</evidence>
<feature type="domain" description="B30.2/SPRY" evidence="5">
    <location>
        <begin position="1981"/>
        <end position="2206"/>
    </location>
</feature>
<evidence type="ECO:0000256" key="2">
    <source>
        <dbReference type="ARBA" id="ARBA00023043"/>
    </source>
</evidence>
<dbReference type="GeneID" id="87944099"/>
<evidence type="ECO:0000256" key="3">
    <source>
        <dbReference type="PROSITE-ProRule" id="PRU00023"/>
    </source>
</evidence>
<evidence type="ECO:0000313" key="7">
    <source>
        <dbReference type="Proteomes" id="UP001322277"/>
    </source>
</evidence>
<keyword evidence="6" id="KW-0378">Hydrolase</keyword>
<organism evidence="6 7">
    <name type="scientific">Colletotrichum destructivum</name>
    <dbReference type="NCBI Taxonomy" id="34406"/>
    <lineage>
        <taxon>Eukaryota</taxon>
        <taxon>Fungi</taxon>
        <taxon>Dikarya</taxon>
        <taxon>Ascomycota</taxon>
        <taxon>Pezizomycotina</taxon>
        <taxon>Sordariomycetes</taxon>
        <taxon>Hypocreomycetidae</taxon>
        <taxon>Glomerellales</taxon>
        <taxon>Glomerellaceae</taxon>
        <taxon>Colletotrichum</taxon>
        <taxon>Colletotrichum destructivum species complex</taxon>
    </lineage>
</organism>
<dbReference type="Gene3D" id="1.25.40.20">
    <property type="entry name" value="Ankyrin repeat-containing domain"/>
    <property type="match status" value="5"/>
</dbReference>
<dbReference type="KEGG" id="cdet:87944099"/>
<dbReference type="Gene3D" id="2.60.120.920">
    <property type="match status" value="1"/>
</dbReference>
<evidence type="ECO:0000259" key="5">
    <source>
        <dbReference type="PROSITE" id="PS50188"/>
    </source>
</evidence>
<dbReference type="InterPro" id="IPR002110">
    <property type="entry name" value="Ankyrin_rpt"/>
</dbReference>